<dbReference type="Proteomes" id="UP000515135">
    <property type="component" value="Unplaced"/>
</dbReference>
<dbReference type="PROSITE" id="PS00514">
    <property type="entry name" value="FIBRINOGEN_C_1"/>
    <property type="match status" value="1"/>
</dbReference>
<dbReference type="GO" id="GO:0005615">
    <property type="term" value="C:extracellular space"/>
    <property type="evidence" value="ECO:0007669"/>
    <property type="project" value="TreeGrafter"/>
</dbReference>
<dbReference type="PANTHER" id="PTHR19143:SF458">
    <property type="entry name" value="FIBRINOGEN C-TERMINAL DOMAIN-CONTAINING PROTEIN-RELATED"/>
    <property type="match status" value="1"/>
</dbReference>
<dbReference type="KEGG" id="bbel:109484292"/>
<evidence type="ECO:0000259" key="2">
    <source>
        <dbReference type="PROSITE" id="PS51406"/>
    </source>
</evidence>
<proteinExistence type="predicted"/>
<dbReference type="AlphaFoldDB" id="A0A6P5AA72"/>
<keyword evidence="1" id="KW-1015">Disulfide bond</keyword>
<evidence type="ECO:0000256" key="1">
    <source>
        <dbReference type="ARBA" id="ARBA00023157"/>
    </source>
</evidence>
<dbReference type="GeneID" id="109484292"/>
<dbReference type="NCBIfam" id="NF040941">
    <property type="entry name" value="GGGWT_bact"/>
    <property type="match status" value="1"/>
</dbReference>
<dbReference type="FunFam" id="3.90.215.10:FF:000001">
    <property type="entry name" value="Tenascin isoform 1"/>
    <property type="match status" value="1"/>
</dbReference>
<feature type="domain" description="Fibrinogen C-terminal" evidence="2">
    <location>
        <begin position="214"/>
        <end position="441"/>
    </location>
</feature>
<sequence>MEGSVTNAINGAKDMWILTFKESEGDMETSILLDNFDPAVDELPDAYDLGDLSAFGAYSQRYLQMFSYRYMEMRQSVSLRAIFPDCGTAVYSLRLNERFTLRRIPFFLLACWEIEFTEFIIVPVPCFEIVTICGIRVVIPVIKVIIIRRTYWFGVWVFIPLPANCPPQPAPGFGAVRVRCGRLRIFRPWNWIKDVCVYTCLPGWNRWTGSYVRWCRNVKPCDCKEIHDMDPTLPSGIYMIYPRDNQPGFLVYCDMETDGGGWTVFQRRQDGSVDFYRGWDDYKRGFPSDNMTGEFWLGNDKIHRLTVQPRKDYALRVDMEANNGTTAYAEYNWFGLANEANNYRAVISGYSGTAGDSMLSTTAGLSLNGMDFSTYDDDNDNLADGSCAVRFHGAWWYNACGESNLNGMYGSEEYEKGLVWKTFRGLRESLKFTEMKVRPLTETP</sequence>
<reference evidence="4" key="1">
    <citation type="submission" date="2025-08" db="UniProtKB">
        <authorList>
            <consortium name="RefSeq"/>
        </authorList>
    </citation>
    <scope>IDENTIFICATION</scope>
    <source>
        <tissue evidence="4">Gonad</tissue>
    </source>
</reference>
<dbReference type="InterPro" id="IPR050373">
    <property type="entry name" value="Fibrinogen_C-term_domain"/>
</dbReference>
<dbReference type="InterPro" id="IPR002181">
    <property type="entry name" value="Fibrinogen_a/b/g_C_dom"/>
</dbReference>
<evidence type="ECO:0000313" key="3">
    <source>
        <dbReference type="Proteomes" id="UP000515135"/>
    </source>
</evidence>
<dbReference type="OrthoDB" id="10396916at2759"/>
<keyword evidence="3" id="KW-1185">Reference proteome</keyword>
<dbReference type="InterPro" id="IPR014716">
    <property type="entry name" value="Fibrinogen_a/b/g_C_1"/>
</dbReference>
<dbReference type="InterPro" id="IPR036056">
    <property type="entry name" value="Fibrinogen-like_C"/>
</dbReference>
<name>A0A6P5AA72_BRABE</name>
<gene>
    <name evidence="4" type="primary">LOC109484292</name>
</gene>
<evidence type="ECO:0000313" key="4">
    <source>
        <dbReference type="RefSeq" id="XP_019643109.1"/>
    </source>
</evidence>
<protein>
    <submittedName>
        <fullName evidence="4">Fibrinogen C domain-containing protein 1-like</fullName>
    </submittedName>
</protein>
<dbReference type="Gene3D" id="3.90.215.10">
    <property type="entry name" value="Gamma Fibrinogen, chain A, domain 1"/>
    <property type="match status" value="1"/>
</dbReference>
<organism evidence="3 4">
    <name type="scientific">Branchiostoma belcheri</name>
    <name type="common">Amphioxus</name>
    <dbReference type="NCBI Taxonomy" id="7741"/>
    <lineage>
        <taxon>Eukaryota</taxon>
        <taxon>Metazoa</taxon>
        <taxon>Chordata</taxon>
        <taxon>Cephalochordata</taxon>
        <taxon>Leptocardii</taxon>
        <taxon>Amphioxiformes</taxon>
        <taxon>Branchiostomatidae</taxon>
        <taxon>Branchiostoma</taxon>
    </lineage>
</organism>
<dbReference type="PANTHER" id="PTHR19143">
    <property type="entry name" value="FIBRINOGEN/TENASCIN/ANGIOPOEITIN"/>
    <property type="match status" value="1"/>
</dbReference>
<dbReference type="Pfam" id="PF00147">
    <property type="entry name" value="Fibrinogen_C"/>
    <property type="match status" value="1"/>
</dbReference>
<dbReference type="CDD" id="cd00087">
    <property type="entry name" value="FReD"/>
    <property type="match status" value="1"/>
</dbReference>
<dbReference type="InterPro" id="IPR020837">
    <property type="entry name" value="Fibrinogen_CS"/>
</dbReference>
<dbReference type="RefSeq" id="XP_019643109.1">
    <property type="nucleotide sequence ID" value="XM_019787550.1"/>
</dbReference>
<dbReference type="SMART" id="SM00186">
    <property type="entry name" value="FBG"/>
    <property type="match status" value="1"/>
</dbReference>
<dbReference type="SUPFAM" id="SSF56496">
    <property type="entry name" value="Fibrinogen C-terminal domain-like"/>
    <property type="match status" value="1"/>
</dbReference>
<dbReference type="PROSITE" id="PS51406">
    <property type="entry name" value="FIBRINOGEN_C_2"/>
    <property type="match status" value="1"/>
</dbReference>
<accession>A0A6P5AA72</accession>